<dbReference type="AlphaFoldDB" id="A0A4U0F0A9"/>
<dbReference type="RefSeq" id="WP_136839995.1">
    <property type="nucleotide sequence ID" value="NZ_SUPL01000001.1"/>
</dbReference>
<dbReference type="InterPro" id="IPR050266">
    <property type="entry name" value="AB_hydrolase_sf"/>
</dbReference>
<feature type="domain" description="AB hydrolase-1" evidence="1">
    <location>
        <begin position="18"/>
        <end position="282"/>
    </location>
</feature>
<evidence type="ECO:0000313" key="3">
    <source>
        <dbReference type="Proteomes" id="UP000307657"/>
    </source>
</evidence>
<dbReference type="Gene3D" id="3.40.50.1820">
    <property type="entry name" value="alpha/beta hydrolase"/>
    <property type="match status" value="1"/>
</dbReference>
<protein>
    <submittedName>
        <fullName evidence="2">Alpha/beta hydrolase</fullName>
    </submittedName>
</protein>
<dbReference type="GO" id="GO:0016020">
    <property type="term" value="C:membrane"/>
    <property type="evidence" value="ECO:0007669"/>
    <property type="project" value="TreeGrafter"/>
</dbReference>
<keyword evidence="2" id="KW-0378">Hydrolase</keyword>
<dbReference type="InterPro" id="IPR029058">
    <property type="entry name" value="AB_hydrolase_fold"/>
</dbReference>
<dbReference type="GO" id="GO:0016787">
    <property type="term" value="F:hydrolase activity"/>
    <property type="evidence" value="ECO:0007669"/>
    <property type="project" value="UniProtKB-KW"/>
</dbReference>
<dbReference type="PANTHER" id="PTHR43798">
    <property type="entry name" value="MONOACYLGLYCEROL LIPASE"/>
    <property type="match status" value="1"/>
</dbReference>
<proteinExistence type="predicted"/>
<dbReference type="Pfam" id="PF00561">
    <property type="entry name" value="Abhydrolase_1"/>
    <property type="match status" value="1"/>
</dbReference>
<keyword evidence="3" id="KW-1185">Reference proteome</keyword>
<dbReference type="OrthoDB" id="59888at2"/>
<dbReference type="InterPro" id="IPR000073">
    <property type="entry name" value="AB_hydrolase_1"/>
</dbReference>
<dbReference type="SUPFAM" id="SSF53474">
    <property type="entry name" value="alpha/beta-Hydrolases"/>
    <property type="match status" value="1"/>
</dbReference>
<name>A0A4U0F0A9_9FLAO</name>
<dbReference type="Proteomes" id="UP000307657">
    <property type="component" value="Unassembled WGS sequence"/>
</dbReference>
<sequence>MGGYKIHLLASGENKIGPTVVFFHGAGDIALHWNLVLPKVGKFAKAVAIDHAGEGWSDHGHGMALNQQVYDTYKALKKGGFNAPYIVVGHSLGGITANLFAAKYSKEVIGVVMVDATHPDVVLKVYNKETKKMEWMRMRLKADQPIKEVVTTPLSEPKETKSFQARRDFGDMLNKFSDEDKARFNWIYNERKWTYVKGQSNTYESEIMQDMHTNKEKYNLGDIPLVVISGGDKDTSKGDGNWSSERLAEHSKNLQKDLLSLSTNSKQIIAKKSGHNVHIDEPKLIVKIIKKMIRSYKVK</sequence>
<accession>A0A4U0F0A9</accession>
<comment type="caution">
    <text evidence="2">The sequence shown here is derived from an EMBL/GenBank/DDBJ whole genome shotgun (WGS) entry which is preliminary data.</text>
</comment>
<organism evidence="2 3">
    <name type="scientific">Pontimicrobium aquaticum</name>
    <dbReference type="NCBI Taxonomy" id="2565367"/>
    <lineage>
        <taxon>Bacteria</taxon>
        <taxon>Pseudomonadati</taxon>
        <taxon>Bacteroidota</taxon>
        <taxon>Flavobacteriia</taxon>
        <taxon>Flavobacteriales</taxon>
        <taxon>Flavobacteriaceae</taxon>
        <taxon>Pontimicrobium</taxon>
    </lineage>
</organism>
<dbReference type="EMBL" id="SUPL01000001">
    <property type="protein sequence ID" value="TJY37797.1"/>
    <property type="molecule type" value="Genomic_DNA"/>
</dbReference>
<dbReference type="PANTHER" id="PTHR43798:SF33">
    <property type="entry name" value="HYDROLASE, PUTATIVE (AFU_ORTHOLOGUE AFUA_2G14860)-RELATED"/>
    <property type="match status" value="1"/>
</dbReference>
<gene>
    <name evidence="2" type="ORF">E5167_00655</name>
</gene>
<evidence type="ECO:0000259" key="1">
    <source>
        <dbReference type="Pfam" id="PF00561"/>
    </source>
</evidence>
<evidence type="ECO:0000313" key="2">
    <source>
        <dbReference type="EMBL" id="TJY37797.1"/>
    </source>
</evidence>
<reference evidence="2 3" key="1">
    <citation type="submission" date="2019-04" db="EMBL/GenBank/DDBJ databases">
        <title>Lacinutrix sp. nov., isolated from marine water.</title>
        <authorList>
            <person name="Kim W."/>
        </authorList>
    </citation>
    <scope>NUCLEOTIDE SEQUENCE [LARGE SCALE GENOMIC DNA]</scope>
    <source>
        <strain evidence="2 3">CAU 1491</strain>
    </source>
</reference>